<keyword evidence="1" id="KW-0802">TPR repeat</keyword>
<dbReference type="PANTHER" id="PTHR12558">
    <property type="entry name" value="CELL DIVISION CYCLE 16,23,27"/>
    <property type="match status" value="1"/>
</dbReference>
<dbReference type="Proteomes" id="UP000317318">
    <property type="component" value="Chromosome"/>
</dbReference>
<feature type="chain" id="PRO_5021886018" evidence="2">
    <location>
        <begin position="22"/>
        <end position="1040"/>
    </location>
</feature>
<feature type="repeat" description="TPR" evidence="1">
    <location>
        <begin position="317"/>
        <end position="350"/>
    </location>
</feature>
<gene>
    <name evidence="3" type="ORF">Pan189_31530</name>
</gene>
<dbReference type="PROSITE" id="PS50005">
    <property type="entry name" value="TPR"/>
    <property type="match status" value="4"/>
</dbReference>
<dbReference type="InterPro" id="IPR019734">
    <property type="entry name" value="TPR_rpt"/>
</dbReference>
<sequence length="1040" mass="115128" precursor="true">MRRLTIGVLTCAMLATFAAVASSGPNEDYGFAVALYRKSRWDQAAQRFQAFLQQNPRHPRAENAQLYYGLTLINLNQQRQARDVLRDFVRRYPESKNLADAKYRIGEASYYLGDYKAAEEQLSEFLTAYPRHSLRQWALPYLGDARLRLGDPGKAEPIFQAALKQFPNSSLADESQFGLARALERLDRPKEAASAYTKLIQSGPGPYLDDALVSLGSIRFEQDDFAAAAEFFDRAAKLEPPGKVTTTARLNAGFAFYRQGQFDEAIKRFAQVEDKSPEFPTARYWTALSLEKQEKPEAAAEIYRTIASSEGDKELRAESLYRLGEIEYRASRYAEASQAFEQSFKLVADGPRTEESTFFAAQAAFFAGELERANSIASAYAEKFPEGSLSQENQILTARLLEASIESKDGDLSATQRQELGRAINRYTVVTKSDAKMPTRMKAHYYRAALAERLGNSDVAAESAEQIRAAYASAEPDQQASLRAFTESFVFAARALVAEKDWNRADQLADAYLSLSGNSPLDDAALAARAISRMASGRVDDAMLDWNRLRDDYPKSKLLPGVTSDLAERAYASKSYAEAAELFGVAADLADEEAKAGLLSGAGWAMFEARKYADAATRFEAAVQAAQLQPAVAVESAYMAARSLEEAGKPDEARQAYKKAFANYRPEKPAPAEFEQDTALRNVYLSGLQLARNLRTAGKLEDASEAYKDVLDAFPEPRNLDRLLDEWALLHYEAGDYDRADELFVRLIAARPNSPVADNARLSLAESEIAAGRLDKASEMLSELATSAKSDADVKRRSLALMVGIAGQSNDWESVKKSGTEYLQAFPNAPDRPAIGYQLAEALIQLEEFDAARPILKTVRETPESDAARESEWFPRTWVLSAEVERQKGDVAAVKSYVEELRAFDPVPKIVYQADQLLGQALLKKAKFDEARGSFQKVLDNPDAKLTATAARAQYGIAQSYFLQEKWQAAWDAAFRAYSIYEVPDVQAPALLMAARCDEALGNTAEAREFYASVAEEFPSTVFAEQASKRLKELNDGSSN</sequence>
<accession>A0A517R4D7</accession>
<dbReference type="InterPro" id="IPR011990">
    <property type="entry name" value="TPR-like_helical_dom_sf"/>
</dbReference>
<dbReference type="EMBL" id="CP036268">
    <property type="protein sequence ID" value="QDT38755.1"/>
    <property type="molecule type" value="Genomic_DNA"/>
</dbReference>
<evidence type="ECO:0000313" key="3">
    <source>
        <dbReference type="EMBL" id="QDT38755.1"/>
    </source>
</evidence>
<organism evidence="3 4">
    <name type="scientific">Stratiformator vulcanicus</name>
    <dbReference type="NCBI Taxonomy" id="2527980"/>
    <lineage>
        <taxon>Bacteria</taxon>
        <taxon>Pseudomonadati</taxon>
        <taxon>Planctomycetota</taxon>
        <taxon>Planctomycetia</taxon>
        <taxon>Planctomycetales</taxon>
        <taxon>Planctomycetaceae</taxon>
        <taxon>Stratiformator</taxon>
    </lineage>
</organism>
<keyword evidence="4" id="KW-1185">Reference proteome</keyword>
<dbReference type="AlphaFoldDB" id="A0A517R4D7"/>
<feature type="repeat" description="TPR" evidence="1">
    <location>
        <begin position="209"/>
        <end position="242"/>
    </location>
</feature>
<evidence type="ECO:0000313" key="4">
    <source>
        <dbReference type="Proteomes" id="UP000317318"/>
    </source>
</evidence>
<evidence type="ECO:0000256" key="1">
    <source>
        <dbReference type="PROSITE-ProRule" id="PRU00339"/>
    </source>
</evidence>
<reference evidence="3 4" key="1">
    <citation type="submission" date="2019-02" db="EMBL/GenBank/DDBJ databases">
        <title>Deep-cultivation of Planctomycetes and their phenomic and genomic characterization uncovers novel biology.</title>
        <authorList>
            <person name="Wiegand S."/>
            <person name="Jogler M."/>
            <person name="Boedeker C."/>
            <person name="Pinto D."/>
            <person name="Vollmers J."/>
            <person name="Rivas-Marin E."/>
            <person name="Kohn T."/>
            <person name="Peeters S.H."/>
            <person name="Heuer A."/>
            <person name="Rast P."/>
            <person name="Oberbeckmann S."/>
            <person name="Bunk B."/>
            <person name="Jeske O."/>
            <person name="Meyerdierks A."/>
            <person name="Storesund J.E."/>
            <person name="Kallscheuer N."/>
            <person name="Luecker S."/>
            <person name="Lage O.M."/>
            <person name="Pohl T."/>
            <person name="Merkel B.J."/>
            <person name="Hornburger P."/>
            <person name="Mueller R.-W."/>
            <person name="Bruemmer F."/>
            <person name="Labrenz M."/>
            <person name="Spormann A.M."/>
            <person name="Op den Camp H."/>
            <person name="Overmann J."/>
            <person name="Amann R."/>
            <person name="Jetten M.S.M."/>
            <person name="Mascher T."/>
            <person name="Medema M.H."/>
            <person name="Devos D.P."/>
            <person name="Kaster A.-K."/>
            <person name="Ovreas L."/>
            <person name="Rohde M."/>
            <person name="Galperin M.Y."/>
            <person name="Jogler C."/>
        </authorList>
    </citation>
    <scope>NUCLEOTIDE SEQUENCE [LARGE SCALE GENOMIC DNA]</scope>
    <source>
        <strain evidence="3 4">Pan189</strain>
    </source>
</reference>
<protein>
    <submittedName>
        <fullName evidence="3">Tol-pal system protein YbgF</fullName>
    </submittedName>
</protein>
<dbReference type="Pfam" id="PF13432">
    <property type="entry name" value="TPR_16"/>
    <property type="match status" value="4"/>
</dbReference>
<dbReference type="KEGG" id="svp:Pan189_31530"/>
<evidence type="ECO:0000256" key="2">
    <source>
        <dbReference type="SAM" id="SignalP"/>
    </source>
</evidence>
<dbReference type="SMART" id="SM00028">
    <property type="entry name" value="TPR"/>
    <property type="match status" value="14"/>
</dbReference>
<feature type="repeat" description="TPR" evidence="1">
    <location>
        <begin position="246"/>
        <end position="279"/>
    </location>
</feature>
<dbReference type="SUPFAM" id="SSF48452">
    <property type="entry name" value="TPR-like"/>
    <property type="match status" value="5"/>
</dbReference>
<feature type="signal peptide" evidence="2">
    <location>
        <begin position="1"/>
        <end position="21"/>
    </location>
</feature>
<dbReference type="Pfam" id="PF14559">
    <property type="entry name" value="TPR_19"/>
    <property type="match status" value="1"/>
</dbReference>
<feature type="repeat" description="TPR" evidence="1">
    <location>
        <begin position="99"/>
        <end position="132"/>
    </location>
</feature>
<dbReference type="PANTHER" id="PTHR12558:SF13">
    <property type="entry name" value="CELL DIVISION CYCLE PROTEIN 27 HOMOLOG"/>
    <property type="match status" value="1"/>
</dbReference>
<dbReference type="Gene3D" id="1.25.40.10">
    <property type="entry name" value="Tetratricopeptide repeat domain"/>
    <property type="match status" value="6"/>
</dbReference>
<proteinExistence type="predicted"/>
<name>A0A517R4D7_9PLAN</name>
<dbReference type="Pfam" id="PF13174">
    <property type="entry name" value="TPR_6"/>
    <property type="match status" value="3"/>
</dbReference>
<keyword evidence="2" id="KW-0732">Signal</keyword>